<name>A0A0E0UZ44_LISMM</name>
<proteinExistence type="predicted"/>
<dbReference type="Pfam" id="PF06486">
    <property type="entry name" value="DUF1093"/>
    <property type="match status" value="1"/>
</dbReference>
<dbReference type="InterPro" id="IPR006542">
    <property type="entry name" value="DUF1093"/>
</dbReference>
<evidence type="ECO:0000313" key="2">
    <source>
        <dbReference type="Proteomes" id="UP000000486"/>
    </source>
</evidence>
<dbReference type="HOGENOM" id="CLU_175479_0_0_9"/>
<organism evidence="1 2">
    <name type="scientific">Listeria monocytogenes serotype 4a (strain M7)</name>
    <dbReference type="NCBI Taxonomy" id="1030009"/>
    <lineage>
        <taxon>Bacteria</taxon>
        <taxon>Bacillati</taxon>
        <taxon>Bacillota</taxon>
        <taxon>Bacilli</taxon>
        <taxon>Bacillales</taxon>
        <taxon>Listeriaceae</taxon>
        <taxon>Listeria</taxon>
    </lineage>
</organism>
<dbReference type="Proteomes" id="UP000000486">
    <property type="component" value="Chromosome"/>
</dbReference>
<dbReference type="PATRIC" id="fig|1030009.3.peg.2601"/>
<sequence>MKKGLFGLLAAIFVLTMVVIEFSAPIGSAANTYYVTIKNDGKEVTKSKFKGYSFQESCLDNQGNSHKVNFMSTTQLKKNKQYKIVVQDNELLVQAKEINSVPLASSK</sequence>
<dbReference type="KEGG" id="lmq:LMM7_2611"/>
<dbReference type="AlphaFoldDB" id="A0A0E0UZ44"/>
<dbReference type="EMBL" id="CP002816">
    <property type="protein sequence ID" value="AEH93616.1"/>
    <property type="molecule type" value="Genomic_DNA"/>
</dbReference>
<protein>
    <recommendedName>
        <fullName evidence="3">YxeA family protein</fullName>
    </recommendedName>
</protein>
<dbReference type="RefSeq" id="WP_003729275.1">
    <property type="nucleotide sequence ID" value="NC_017537.1"/>
</dbReference>
<accession>A0A0E0UZ44</accession>
<evidence type="ECO:0008006" key="3">
    <source>
        <dbReference type="Google" id="ProtNLM"/>
    </source>
</evidence>
<gene>
    <name evidence="1" type="ordered locus">LMM7_2611</name>
</gene>
<dbReference type="SUPFAM" id="SSF159121">
    <property type="entry name" value="BC4932-like"/>
    <property type="match status" value="1"/>
</dbReference>
<dbReference type="InterPro" id="IPR036166">
    <property type="entry name" value="YxeA-like_sf"/>
</dbReference>
<reference evidence="1 2" key="1">
    <citation type="journal article" date="2011" name="J. Bacteriol.">
        <title>Genome sequence of the nonpathogenic Listeria monocytogenes serovar 4a strain M7.</title>
        <authorList>
            <person name="Chen J."/>
            <person name="Xia Y."/>
            <person name="Cheng C."/>
            <person name="Fang C."/>
            <person name="Shan Y."/>
            <person name="Jin G."/>
            <person name="Fang W."/>
        </authorList>
    </citation>
    <scope>NUCLEOTIDE SEQUENCE [LARGE SCALE GENOMIC DNA]</scope>
    <source>
        <strain evidence="1 2">M7</strain>
    </source>
</reference>
<evidence type="ECO:0000313" key="1">
    <source>
        <dbReference type="EMBL" id="AEH93616.1"/>
    </source>
</evidence>
<dbReference type="NCBIfam" id="TIGR01655">
    <property type="entry name" value="yxeA_fam"/>
    <property type="match status" value="1"/>
</dbReference>
<dbReference type="Gene3D" id="2.40.50.480">
    <property type="match status" value="1"/>
</dbReference>